<evidence type="ECO:0000259" key="1">
    <source>
        <dbReference type="Pfam" id="PF12697"/>
    </source>
</evidence>
<protein>
    <submittedName>
        <fullName evidence="2">Unplaced genomic scaffold scaffold_16, whole genome shotgun sequence</fullName>
    </submittedName>
</protein>
<feature type="domain" description="AB hydrolase-1" evidence="1">
    <location>
        <begin position="18"/>
        <end position="260"/>
    </location>
</feature>
<dbReference type="SUPFAM" id="SSF53474">
    <property type="entry name" value="alpha/beta-Hydrolases"/>
    <property type="match status" value="1"/>
</dbReference>
<dbReference type="Proteomes" id="UP000053820">
    <property type="component" value="Unassembled WGS sequence"/>
</dbReference>
<dbReference type="AlphaFoldDB" id="A0A0C9WEW3"/>
<evidence type="ECO:0000313" key="3">
    <source>
        <dbReference type="Proteomes" id="UP000053820"/>
    </source>
</evidence>
<name>A0A0C9WEW3_9AGAM</name>
<evidence type="ECO:0000313" key="2">
    <source>
        <dbReference type="EMBL" id="KIJ63687.1"/>
    </source>
</evidence>
<proteinExistence type="predicted"/>
<gene>
    <name evidence="2" type="ORF">HYDPIDRAFT_92149</name>
</gene>
<dbReference type="Gene3D" id="3.40.50.1820">
    <property type="entry name" value="alpha/beta hydrolase"/>
    <property type="match status" value="1"/>
</dbReference>
<accession>A0A0C9WEW3</accession>
<dbReference type="EMBL" id="KN839850">
    <property type="protein sequence ID" value="KIJ63687.1"/>
    <property type="molecule type" value="Genomic_DNA"/>
</dbReference>
<dbReference type="OrthoDB" id="1743579at2759"/>
<organism evidence="2 3">
    <name type="scientific">Hydnomerulius pinastri MD-312</name>
    <dbReference type="NCBI Taxonomy" id="994086"/>
    <lineage>
        <taxon>Eukaryota</taxon>
        <taxon>Fungi</taxon>
        <taxon>Dikarya</taxon>
        <taxon>Basidiomycota</taxon>
        <taxon>Agaricomycotina</taxon>
        <taxon>Agaricomycetes</taxon>
        <taxon>Agaricomycetidae</taxon>
        <taxon>Boletales</taxon>
        <taxon>Boletales incertae sedis</taxon>
        <taxon>Leucogyrophana</taxon>
    </lineage>
</organism>
<dbReference type="InterPro" id="IPR000073">
    <property type="entry name" value="AB_hydrolase_1"/>
</dbReference>
<dbReference type="HOGENOM" id="CLU_034763_2_0_1"/>
<dbReference type="Pfam" id="PF12697">
    <property type="entry name" value="Abhydrolase_6"/>
    <property type="match status" value="1"/>
</dbReference>
<sequence>MCSPYRYWDFAPGGENTYSYVYASAAAGLATFRYDRLGTGLSAHPYDAYNVVQKPTDVAIAIKFAEMLRAGEIGGRAYSKIVAVGHSYGSIQSQAMTAIAPTAVDGVLLSGYSANATALPLYFTSTAYSTASLVFPTRFSNAELTNPYLVTLAPWTNQLNFWYFPYYAQGVADYARMTEQPVSQGVLFTVANNITAAEQFTGDVRVVTGAQDWIFCYSNCYAVPPDSGYASIPAGVQALYPAAHSFSTYIPANTGHVVNLQYSAPESFQNMIQFAEMVFSS</sequence>
<keyword evidence="3" id="KW-1185">Reference proteome</keyword>
<dbReference type="InterPro" id="IPR029058">
    <property type="entry name" value="AB_hydrolase_fold"/>
</dbReference>
<reference evidence="2 3" key="1">
    <citation type="submission" date="2014-04" db="EMBL/GenBank/DDBJ databases">
        <title>Evolutionary Origins and Diversification of the Mycorrhizal Mutualists.</title>
        <authorList>
            <consortium name="DOE Joint Genome Institute"/>
            <consortium name="Mycorrhizal Genomics Consortium"/>
            <person name="Kohler A."/>
            <person name="Kuo A."/>
            <person name="Nagy L.G."/>
            <person name="Floudas D."/>
            <person name="Copeland A."/>
            <person name="Barry K.W."/>
            <person name="Cichocki N."/>
            <person name="Veneault-Fourrey C."/>
            <person name="LaButti K."/>
            <person name="Lindquist E.A."/>
            <person name="Lipzen A."/>
            <person name="Lundell T."/>
            <person name="Morin E."/>
            <person name="Murat C."/>
            <person name="Riley R."/>
            <person name="Ohm R."/>
            <person name="Sun H."/>
            <person name="Tunlid A."/>
            <person name="Henrissat B."/>
            <person name="Grigoriev I.V."/>
            <person name="Hibbett D.S."/>
            <person name="Martin F."/>
        </authorList>
    </citation>
    <scope>NUCLEOTIDE SEQUENCE [LARGE SCALE GENOMIC DNA]</scope>
    <source>
        <strain evidence="2 3">MD-312</strain>
    </source>
</reference>